<sequence>MALAADELTLSTVDEFLAVLRLVLKRSGLTAGQVAAKTSIARSSAYHLVSVSRKGLPVDPDQVLLFLTGCGLRMDQVDKIMRAWGRIAVERRKRRATGEVRPEPAPPRGGAEVGVDRCLEQLRLVRAAGDLDKAVAWARRLTLALLAEKGVEHVAAQSVRSG</sequence>
<organism evidence="1 2">
    <name type="scientific">Amycolatopsis rifamycinica</name>
    <dbReference type="NCBI Taxonomy" id="287986"/>
    <lineage>
        <taxon>Bacteria</taxon>
        <taxon>Bacillati</taxon>
        <taxon>Actinomycetota</taxon>
        <taxon>Actinomycetes</taxon>
        <taxon>Pseudonocardiales</taxon>
        <taxon>Pseudonocardiaceae</taxon>
        <taxon>Amycolatopsis</taxon>
    </lineage>
</organism>
<accession>A0A066U407</accession>
<name>A0A066U407_9PSEU</name>
<evidence type="ECO:0000313" key="2">
    <source>
        <dbReference type="Proteomes" id="UP000027345"/>
    </source>
</evidence>
<dbReference type="eggNOG" id="ENOG5030YE6">
    <property type="taxonomic scope" value="Bacteria"/>
</dbReference>
<reference evidence="1 2" key="1">
    <citation type="submission" date="2014-05" db="EMBL/GenBank/DDBJ databases">
        <title>Draft genome sequence of Amycolatopsis rifamycinica DSM 46095.</title>
        <authorList>
            <person name="Lal R."/>
            <person name="Saxena A."/>
            <person name="Kumari R."/>
            <person name="Mukherjee U."/>
            <person name="Singh P."/>
            <person name="Sangwan N."/>
            <person name="Mahato N.K."/>
        </authorList>
    </citation>
    <scope>NUCLEOTIDE SEQUENCE [LARGE SCALE GENOMIC DNA]</scope>
    <source>
        <strain evidence="1 2">DSM 46095</strain>
    </source>
</reference>
<evidence type="ECO:0000313" key="1">
    <source>
        <dbReference type="EMBL" id="KDN20592.1"/>
    </source>
</evidence>
<keyword evidence="2" id="KW-1185">Reference proteome</keyword>
<proteinExistence type="predicted"/>
<gene>
    <name evidence="1" type="ORF">DV20_19450</name>
</gene>
<dbReference type="Proteomes" id="UP000027345">
    <property type="component" value="Unassembled WGS sequence"/>
</dbReference>
<comment type="caution">
    <text evidence="1">The sequence shown here is derived from an EMBL/GenBank/DDBJ whole genome shotgun (WGS) entry which is preliminary data.</text>
</comment>
<dbReference type="AlphaFoldDB" id="A0A066U407"/>
<dbReference type="EMBL" id="JMQI01000041">
    <property type="protein sequence ID" value="KDN20592.1"/>
    <property type="molecule type" value="Genomic_DNA"/>
</dbReference>
<protein>
    <submittedName>
        <fullName evidence="1">Uncharacterized protein</fullName>
    </submittedName>
</protein>